<dbReference type="Proteomes" id="UP000677228">
    <property type="component" value="Unassembled WGS sequence"/>
</dbReference>
<feature type="chain" id="PRO_5035597279" evidence="2">
    <location>
        <begin position="26"/>
        <end position="159"/>
    </location>
</feature>
<dbReference type="AlphaFoldDB" id="A0A813RJM1"/>
<dbReference type="Proteomes" id="UP000663829">
    <property type="component" value="Unassembled WGS sequence"/>
</dbReference>
<evidence type="ECO:0000313" key="4">
    <source>
        <dbReference type="EMBL" id="CAF0782267.1"/>
    </source>
</evidence>
<feature type="signal peptide" evidence="2">
    <location>
        <begin position="1"/>
        <end position="25"/>
    </location>
</feature>
<evidence type="ECO:0000256" key="1">
    <source>
        <dbReference type="SAM" id="MobiDB-lite"/>
    </source>
</evidence>
<evidence type="ECO:0000313" key="5">
    <source>
        <dbReference type="EMBL" id="CAF3508374.1"/>
    </source>
</evidence>
<sequence length="159" mass="18364">MSSIYLVQLSILIIFTLQLFHSTTSTTGLQSRLHDELLPLKEKNVAVPDVDNTLKHYQIQDSSEQSSSNEEDKEDDGDDEHDIEFLSTNEQNQAQSSTHHHQKHSKRATFRKRIRDGLHGGDSNRLWAIPYRFGKRSAMPYRFGKRAAMHFRLGRKSID</sequence>
<reference evidence="4" key="1">
    <citation type="submission" date="2021-02" db="EMBL/GenBank/DDBJ databases">
        <authorList>
            <person name="Nowell W R."/>
        </authorList>
    </citation>
    <scope>NUCLEOTIDE SEQUENCE</scope>
</reference>
<feature type="compositionally biased region" description="Basic residues" evidence="1">
    <location>
        <begin position="98"/>
        <end position="110"/>
    </location>
</feature>
<dbReference type="Proteomes" id="UP000682733">
    <property type="component" value="Unassembled WGS sequence"/>
</dbReference>
<gene>
    <name evidence="4" type="ORF">GPM918_LOCUS2537</name>
    <name evidence="3" type="ORF">OVA965_LOCUS883</name>
    <name evidence="6" type="ORF">SRO942_LOCUS2537</name>
    <name evidence="5" type="ORF">TMI583_LOCUS909</name>
</gene>
<dbReference type="EMBL" id="CAJNOK010000142">
    <property type="protein sequence ID" value="CAF0732156.1"/>
    <property type="molecule type" value="Genomic_DNA"/>
</dbReference>
<dbReference type="EMBL" id="CAJNOQ010000284">
    <property type="protein sequence ID" value="CAF0782267.1"/>
    <property type="molecule type" value="Genomic_DNA"/>
</dbReference>
<evidence type="ECO:0000256" key="2">
    <source>
        <dbReference type="SAM" id="SignalP"/>
    </source>
</evidence>
<name>A0A813RJM1_9BILA</name>
<protein>
    <submittedName>
        <fullName evidence="4">Uncharacterized protein</fullName>
    </submittedName>
</protein>
<accession>A0A813RJM1</accession>
<comment type="caution">
    <text evidence="4">The sequence shown here is derived from an EMBL/GenBank/DDBJ whole genome shotgun (WGS) entry which is preliminary data.</text>
</comment>
<feature type="region of interest" description="Disordered" evidence="1">
    <location>
        <begin position="58"/>
        <end position="110"/>
    </location>
</feature>
<dbReference type="EMBL" id="CAJOBA010000146">
    <property type="protein sequence ID" value="CAF3508374.1"/>
    <property type="molecule type" value="Genomic_DNA"/>
</dbReference>
<evidence type="ECO:0000313" key="3">
    <source>
        <dbReference type="EMBL" id="CAF0732156.1"/>
    </source>
</evidence>
<dbReference type="OrthoDB" id="9981821at2759"/>
<keyword evidence="2" id="KW-0732">Signal</keyword>
<dbReference type="Proteomes" id="UP000681722">
    <property type="component" value="Unassembled WGS sequence"/>
</dbReference>
<feature type="compositionally biased region" description="Acidic residues" evidence="1">
    <location>
        <begin position="69"/>
        <end position="82"/>
    </location>
</feature>
<dbReference type="EMBL" id="CAJOBC010000284">
    <property type="protein sequence ID" value="CAF3565712.1"/>
    <property type="molecule type" value="Genomic_DNA"/>
</dbReference>
<proteinExistence type="predicted"/>
<keyword evidence="7" id="KW-1185">Reference proteome</keyword>
<evidence type="ECO:0000313" key="6">
    <source>
        <dbReference type="EMBL" id="CAF3565712.1"/>
    </source>
</evidence>
<organism evidence="4 7">
    <name type="scientific">Didymodactylos carnosus</name>
    <dbReference type="NCBI Taxonomy" id="1234261"/>
    <lineage>
        <taxon>Eukaryota</taxon>
        <taxon>Metazoa</taxon>
        <taxon>Spiralia</taxon>
        <taxon>Gnathifera</taxon>
        <taxon>Rotifera</taxon>
        <taxon>Eurotatoria</taxon>
        <taxon>Bdelloidea</taxon>
        <taxon>Philodinida</taxon>
        <taxon>Philodinidae</taxon>
        <taxon>Didymodactylos</taxon>
    </lineage>
</organism>
<evidence type="ECO:0000313" key="7">
    <source>
        <dbReference type="Proteomes" id="UP000663829"/>
    </source>
</evidence>